<dbReference type="Proteomes" id="UP000800082">
    <property type="component" value="Unassembled WGS sequence"/>
</dbReference>
<dbReference type="Pfam" id="PF00172">
    <property type="entry name" value="Zn_clus"/>
    <property type="match status" value="1"/>
</dbReference>
<dbReference type="Pfam" id="PF11951">
    <property type="entry name" value="Fungal_trans_2"/>
    <property type="match status" value="1"/>
</dbReference>
<evidence type="ECO:0000313" key="5">
    <source>
        <dbReference type="Proteomes" id="UP000800082"/>
    </source>
</evidence>
<dbReference type="OrthoDB" id="2991872at2759"/>
<protein>
    <recommendedName>
        <fullName evidence="3">Zn(2)-C6 fungal-type domain-containing protein</fullName>
    </recommendedName>
</protein>
<dbReference type="AlphaFoldDB" id="A0A6A5RQA1"/>
<accession>A0A6A5RQA1</accession>
<keyword evidence="1" id="KW-0539">Nucleus</keyword>
<dbReference type="PROSITE" id="PS00463">
    <property type="entry name" value="ZN2_CY6_FUNGAL_1"/>
    <property type="match status" value="1"/>
</dbReference>
<feature type="domain" description="Zn(2)-C6 fungal-type" evidence="3">
    <location>
        <begin position="10"/>
        <end position="38"/>
    </location>
</feature>
<dbReference type="RefSeq" id="XP_033450763.1">
    <property type="nucleotide sequence ID" value="XM_033589795.1"/>
</dbReference>
<reference evidence="4" key="1">
    <citation type="journal article" date="2020" name="Stud. Mycol.">
        <title>101 Dothideomycetes genomes: a test case for predicting lifestyles and emergence of pathogens.</title>
        <authorList>
            <person name="Haridas S."/>
            <person name="Albert R."/>
            <person name="Binder M."/>
            <person name="Bloem J."/>
            <person name="Labutti K."/>
            <person name="Salamov A."/>
            <person name="Andreopoulos B."/>
            <person name="Baker S."/>
            <person name="Barry K."/>
            <person name="Bills G."/>
            <person name="Bluhm B."/>
            <person name="Cannon C."/>
            <person name="Castanera R."/>
            <person name="Culley D."/>
            <person name="Daum C."/>
            <person name="Ezra D."/>
            <person name="Gonzalez J."/>
            <person name="Henrissat B."/>
            <person name="Kuo A."/>
            <person name="Liang C."/>
            <person name="Lipzen A."/>
            <person name="Lutzoni F."/>
            <person name="Magnuson J."/>
            <person name="Mondo S."/>
            <person name="Nolan M."/>
            <person name="Ohm R."/>
            <person name="Pangilinan J."/>
            <person name="Park H.-J."/>
            <person name="Ramirez L."/>
            <person name="Alfaro M."/>
            <person name="Sun H."/>
            <person name="Tritt A."/>
            <person name="Yoshinaga Y."/>
            <person name="Zwiers L.-H."/>
            <person name="Turgeon B."/>
            <person name="Goodwin S."/>
            <person name="Spatafora J."/>
            <person name="Crous P."/>
            <person name="Grigoriev I."/>
        </authorList>
    </citation>
    <scope>NUCLEOTIDE SEQUENCE</scope>
    <source>
        <strain evidence="4">CBS 183.55</strain>
    </source>
</reference>
<feature type="region of interest" description="Disordered" evidence="2">
    <location>
        <begin position="441"/>
        <end position="472"/>
    </location>
</feature>
<keyword evidence="5" id="KW-1185">Reference proteome</keyword>
<dbReference type="Gene3D" id="4.10.240.10">
    <property type="entry name" value="Zn(2)-C6 fungal-type DNA-binding domain"/>
    <property type="match status" value="1"/>
</dbReference>
<dbReference type="PROSITE" id="PS50048">
    <property type="entry name" value="ZN2_CY6_FUNGAL_2"/>
    <property type="match status" value="1"/>
</dbReference>
<dbReference type="InterPro" id="IPR053175">
    <property type="entry name" value="DHMBA_Reg_Transcription_Factor"/>
</dbReference>
<dbReference type="GeneID" id="54347443"/>
<evidence type="ECO:0000259" key="3">
    <source>
        <dbReference type="PROSITE" id="PS50048"/>
    </source>
</evidence>
<dbReference type="PANTHER" id="PTHR38791">
    <property type="entry name" value="ZN(II)2CYS6 TRANSCRIPTION FACTOR (EUROFUNG)-RELATED-RELATED"/>
    <property type="match status" value="1"/>
</dbReference>
<proteinExistence type="predicted"/>
<evidence type="ECO:0000256" key="1">
    <source>
        <dbReference type="ARBA" id="ARBA00023242"/>
    </source>
</evidence>
<organism evidence="4 5">
    <name type="scientific">Didymella exigua CBS 183.55</name>
    <dbReference type="NCBI Taxonomy" id="1150837"/>
    <lineage>
        <taxon>Eukaryota</taxon>
        <taxon>Fungi</taxon>
        <taxon>Dikarya</taxon>
        <taxon>Ascomycota</taxon>
        <taxon>Pezizomycotina</taxon>
        <taxon>Dothideomycetes</taxon>
        <taxon>Pleosporomycetidae</taxon>
        <taxon>Pleosporales</taxon>
        <taxon>Pleosporineae</taxon>
        <taxon>Didymellaceae</taxon>
        <taxon>Didymella</taxon>
    </lineage>
</organism>
<dbReference type="InterPro" id="IPR001138">
    <property type="entry name" value="Zn2Cys6_DnaBD"/>
</dbReference>
<dbReference type="InterPro" id="IPR021858">
    <property type="entry name" value="Fun_TF"/>
</dbReference>
<dbReference type="PANTHER" id="PTHR38791:SF1">
    <property type="entry name" value="TRANSCRIPTION FACTOR, PUTATIVE-RELATED"/>
    <property type="match status" value="1"/>
</dbReference>
<dbReference type="InterPro" id="IPR036864">
    <property type="entry name" value="Zn2-C6_fun-type_DNA-bd_sf"/>
</dbReference>
<dbReference type="GO" id="GO:0000981">
    <property type="term" value="F:DNA-binding transcription factor activity, RNA polymerase II-specific"/>
    <property type="evidence" value="ECO:0007669"/>
    <property type="project" value="InterPro"/>
</dbReference>
<sequence>MVYRGRPSTGCKNCRERKIKCDETPGACGKCEKARIKCPGYDRNVDVFFHDETARTEAKAKKAKAKAIALRDARHASSRASPNPSDGLIASRLVAHDAYTGPDFAKESPGTLLLAPLIDQGIAYFMSHYAIGLDQPSIQSGAYNKHLATDGFHPLVATSMTALGLAGVANIYQDTALKGKATRWYLDAIKMTNSALIHPKEVTSDTTLLAITLLGLFEATSNEHTLHAWGEHVAGAASLVEMRGMNQFASPTGRRMYLHAIGLLTTNCLADGTALPAYVQEMNDEIKKHHDTTDPRNRFFFLQQDVVNLRADIIASPTMRLPSILDRALELDAVAETVFEHAGPEWDYQVIPLASPTPHVYGLTYHIYPSHATAQTWNWVRYTKIYIHDIIRNTILAGLATSPPVFTAAHHLQQLAKSIAALQKIQSDILASAPQFLHDAPKFAPTDTHPPPCPPSSIHTDNPSISPPSPTPTPFRTPHKLLFANFRSEHSPIDPPLVCASADRLPIIRVSGGHSTIWALYVAGAMPSAARPAQEFIIRCLGRFEREFGIMQARVLKAALRVKMSSEGEGGEGVCPGYLPGEGGPYIVREARGGGMV</sequence>
<dbReference type="GO" id="GO:0008270">
    <property type="term" value="F:zinc ion binding"/>
    <property type="evidence" value="ECO:0007669"/>
    <property type="project" value="InterPro"/>
</dbReference>
<dbReference type="SMART" id="SM00066">
    <property type="entry name" value="GAL4"/>
    <property type="match status" value="1"/>
</dbReference>
<evidence type="ECO:0000256" key="2">
    <source>
        <dbReference type="SAM" id="MobiDB-lite"/>
    </source>
</evidence>
<dbReference type="CDD" id="cd00067">
    <property type="entry name" value="GAL4"/>
    <property type="match status" value="1"/>
</dbReference>
<evidence type="ECO:0000313" key="4">
    <source>
        <dbReference type="EMBL" id="KAF1930515.1"/>
    </source>
</evidence>
<gene>
    <name evidence="4" type="ORF">M421DRAFT_375736</name>
</gene>
<dbReference type="EMBL" id="ML978963">
    <property type="protein sequence ID" value="KAF1930515.1"/>
    <property type="molecule type" value="Genomic_DNA"/>
</dbReference>
<name>A0A6A5RQA1_9PLEO</name>
<dbReference type="SUPFAM" id="SSF57701">
    <property type="entry name" value="Zn2/Cys6 DNA-binding domain"/>
    <property type="match status" value="1"/>
</dbReference>